<feature type="region of interest" description="Disordered" evidence="1">
    <location>
        <begin position="74"/>
        <end position="119"/>
    </location>
</feature>
<organism evidence="3 4">
    <name type="scientific">Lithospermum erythrorhizon</name>
    <name type="common">Purple gromwell</name>
    <name type="synonym">Lithospermum officinale var. erythrorhizon</name>
    <dbReference type="NCBI Taxonomy" id="34254"/>
    <lineage>
        <taxon>Eukaryota</taxon>
        <taxon>Viridiplantae</taxon>
        <taxon>Streptophyta</taxon>
        <taxon>Embryophyta</taxon>
        <taxon>Tracheophyta</taxon>
        <taxon>Spermatophyta</taxon>
        <taxon>Magnoliopsida</taxon>
        <taxon>eudicotyledons</taxon>
        <taxon>Gunneridae</taxon>
        <taxon>Pentapetalae</taxon>
        <taxon>asterids</taxon>
        <taxon>lamiids</taxon>
        <taxon>Boraginales</taxon>
        <taxon>Boraginaceae</taxon>
        <taxon>Boraginoideae</taxon>
        <taxon>Lithospermeae</taxon>
        <taxon>Lithospermum</taxon>
    </lineage>
</organism>
<evidence type="ECO:0000256" key="1">
    <source>
        <dbReference type="SAM" id="MobiDB-lite"/>
    </source>
</evidence>
<dbReference type="PANTHER" id="PTHR42648">
    <property type="entry name" value="TRANSPOSASE, PUTATIVE-RELATED"/>
    <property type="match status" value="1"/>
</dbReference>
<dbReference type="Proteomes" id="UP001454036">
    <property type="component" value="Unassembled WGS sequence"/>
</dbReference>
<dbReference type="PANTHER" id="PTHR42648:SF18">
    <property type="entry name" value="RETROTRANSPOSON, UNCLASSIFIED-LIKE PROTEIN"/>
    <property type="match status" value="1"/>
</dbReference>
<name>A0AAV3RY28_LITER</name>
<dbReference type="Pfam" id="PF13976">
    <property type="entry name" value="gag_pre-integrs"/>
    <property type="match status" value="1"/>
</dbReference>
<feature type="compositionally biased region" description="Gly residues" evidence="1">
    <location>
        <begin position="93"/>
        <end position="104"/>
    </location>
</feature>
<proteinExistence type="predicted"/>
<reference evidence="3 4" key="1">
    <citation type="submission" date="2024-01" db="EMBL/GenBank/DDBJ databases">
        <title>The complete chloroplast genome sequence of Lithospermum erythrorhizon: insights into the phylogenetic relationship among Boraginaceae species and the maternal lineages of purple gromwells.</title>
        <authorList>
            <person name="Okada T."/>
            <person name="Watanabe K."/>
        </authorList>
    </citation>
    <scope>NUCLEOTIDE SEQUENCE [LARGE SCALE GENOMIC DNA]</scope>
</reference>
<dbReference type="InterPro" id="IPR025724">
    <property type="entry name" value="GAG-pre-integrase_dom"/>
</dbReference>
<dbReference type="Pfam" id="PF14223">
    <property type="entry name" value="Retrotran_gag_2"/>
    <property type="match status" value="1"/>
</dbReference>
<dbReference type="EMBL" id="BAABME010013311">
    <property type="protein sequence ID" value="GAA0186023.1"/>
    <property type="molecule type" value="Genomic_DNA"/>
</dbReference>
<dbReference type="GO" id="GO:0003676">
    <property type="term" value="F:nucleic acid binding"/>
    <property type="evidence" value="ECO:0007669"/>
    <property type="project" value="InterPro"/>
</dbReference>
<sequence length="436" mass="50884">MKRLGESMQDSRVVEKILRSLNSDFNHIVVAIEESNKDLDFMSVDELNGSLRAHEQRMLKKGKNDDEQHVLQARISFNNKRDTRDKQNYQSRGRGGQQGRGRGLFNGRSQGRGRYEQNSQIFYRGESSTRGRGRGRGVSQFQRNNNNKANLQCYNCGKNEHFSWEYYAKKVQEETNLTENKEDDIEEATMLLALKVEEKEMIIIHGISTMEQTIGPMCLKTCVEDPSWSWHMRFGHLNFEGLKELGHKQMVRGLPHINHPNQLCEACLLGKHSRKPFSKQSISRAVKPLELVHSDICGPIKPSSLGKSSYFILFIDDYSRKTWVYFLKNKSETFDYFKKFKTMVEKESGYEIKALRTDRGGEFTSNEFNKYCEDHGIRRPLTVPRNPQQNGVAERKNRTILNMVRSMLKNKKMPKEFWAEEYHVQYTYQIVPLQRV</sequence>
<gene>
    <name evidence="3" type="ORF">LIER_33311</name>
</gene>
<dbReference type="AlphaFoldDB" id="A0AAV3RY28"/>
<evidence type="ECO:0000313" key="3">
    <source>
        <dbReference type="EMBL" id="GAA0186023.1"/>
    </source>
</evidence>
<dbReference type="GO" id="GO:0015074">
    <property type="term" value="P:DNA integration"/>
    <property type="evidence" value="ECO:0007669"/>
    <property type="project" value="InterPro"/>
</dbReference>
<evidence type="ECO:0000259" key="2">
    <source>
        <dbReference type="PROSITE" id="PS50994"/>
    </source>
</evidence>
<dbReference type="Pfam" id="PF00665">
    <property type="entry name" value="rve"/>
    <property type="match status" value="1"/>
</dbReference>
<dbReference type="InterPro" id="IPR012337">
    <property type="entry name" value="RNaseH-like_sf"/>
</dbReference>
<keyword evidence="4" id="KW-1185">Reference proteome</keyword>
<feature type="domain" description="Integrase catalytic" evidence="2">
    <location>
        <begin position="284"/>
        <end position="436"/>
    </location>
</feature>
<dbReference type="InterPro" id="IPR036397">
    <property type="entry name" value="RNaseH_sf"/>
</dbReference>
<accession>A0AAV3RY28</accession>
<protein>
    <recommendedName>
        <fullName evidence="2">Integrase catalytic domain-containing protein</fullName>
    </recommendedName>
</protein>
<dbReference type="Gene3D" id="3.30.420.10">
    <property type="entry name" value="Ribonuclease H-like superfamily/Ribonuclease H"/>
    <property type="match status" value="1"/>
</dbReference>
<dbReference type="PROSITE" id="PS50994">
    <property type="entry name" value="INTEGRASE"/>
    <property type="match status" value="1"/>
</dbReference>
<dbReference type="InterPro" id="IPR001584">
    <property type="entry name" value="Integrase_cat-core"/>
</dbReference>
<comment type="caution">
    <text evidence="3">The sequence shown here is derived from an EMBL/GenBank/DDBJ whole genome shotgun (WGS) entry which is preliminary data.</text>
</comment>
<evidence type="ECO:0000313" key="4">
    <source>
        <dbReference type="Proteomes" id="UP001454036"/>
    </source>
</evidence>
<dbReference type="SUPFAM" id="SSF53098">
    <property type="entry name" value="Ribonuclease H-like"/>
    <property type="match status" value="1"/>
</dbReference>
<dbReference type="InterPro" id="IPR039537">
    <property type="entry name" value="Retrotran_Ty1/copia-like"/>
</dbReference>